<sequence length="103" mass="11914">MYLNVIHSILKQAYNIKHAKGGRKPKLCVADQLIMTLSYYREYRTKFHLAQDYEISESSVCKTIKWVESTLVKDSNLSLPSKKELWQNPNTEVVLIDATEIPV</sequence>
<dbReference type="EMBL" id="UGVC01000001">
    <property type="protein sequence ID" value="SUD91830.1"/>
    <property type="molecule type" value="Genomic_DNA"/>
</dbReference>
<protein>
    <recommendedName>
        <fullName evidence="1">Transposase Helix-turn-helix domain-containing protein</fullName>
    </recommendedName>
</protein>
<reference evidence="2 3" key="1">
    <citation type="submission" date="2018-06" db="EMBL/GenBank/DDBJ databases">
        <authorList>
            <consortium name="Pathogen Informatics"/>
            <person name="Doyle S."/>
        </authorList>
    </citation>
    <scope>NUCLEOTIDE SEQUENCE [LARGE SCALE GENOMIC DNA]</scope>
    <source>
        <strain evidence="2 3">NCTC10526</strain>
    </source>
</reference>
<evidence type="ECO:0000313" key="3">
    <source>
        <dbReference type="Proteomes" id="UP000254123"/>
    </source>
</evidence>
<gene>
    <name evidence="2" type="ORF">NCTC10526_02202</name>
</gene>
<dbReference type="RefSeq" id="WP_081794454.1">
    <property type="nucleotide sequence ID" value="NZ_CAJHAQ010000001.1"/>
</dbReference>
<dbReference type="InterPro" id="IPR027805">
    <property type="entry name" value="Transposase_HTH_dom"/>
</dbReference>
<dbReference type="AlphaFoldDB" id="A0A379LML9"/>
<name>A0A379LML9_9GAMM</name>
<proteinExistence type="predicted"/>
<evidence type="ECO:0000259" key="1">
    <source>
        <dbReference type="Pfam" id="PF13613"/>
    </source>
</evidence>
<dbReference type="Pfam" id="PF13613">
    <property type="entry name" value="HTH_Tnp_4"/>
    <property type="match status" value="1"/>
</dbReference>
<accession>A0A379LML9</accession>
<evidence type="ECO:0000313" key="2">
    <source>
        <dbReference type="EMBL" id="SUD91830.1"/>
    </source>
</evidence>
<feature type="domain" description="Transposase Helix-turn-helix" evidence="1">
    <location>
        <begin position="26"/>
        <end position="73"/>
    </location>
</feature>
<dbReference type="STRING" id="1123034.GCA_000685805_02160"/>
<keyword evidence="3" id="KW-1185">Reference proteome</keyword>
<organism evidence="2 3">
    <name type="scientific">Psychrobacter phenylpyruvicus</name>
    <dbReference type="NCBI Taxonomy" id="29432"/>
    <lineage>
        <taxon>Bacteria</taxon>
        <taxon>Pseudomonadati</taxon>
        <taxon>Pseudomonadota</taxon>
        <taxon>Gammaproteobacteria</taxon>
        <taxon>Moraxellales</taxon>
        <taxon>Moraxellaceae</taxon>
        <taxon>Psychrobacter</taxon>
    </lineage>
</organism>
<dbReference type="Proteomes" id="UP000254123">
    <property type="component" value="Unassembled WGS sequence"/>
</dbReference>